<dbReference type="InterPro" id="IPR011646">
    <property type="entry name" value="KAP_P-loop"/>
</dbReference>
<keyword evidence="1" id="KW-0812">Transmembrane</keyword>
<comment type="caution">
    <text evidence="3">The sequence shown here is derived from an EMBL/GenBank/DDBJ whole genome shotgun (WGS) entry which is preliminary data.</text>
</comment>
<feature type="transmembrane region" description="Helical" evidence="1">
    <location>
        <begin position="90"/>
        <end position="115"/>
    </location>
</feature>
<protein>
    <recommendedName>
        <fullName evidence="2">KAP NTPase domain-containing protein</fullName>
    </recommendedName>
</protein>
<dbReference type="EMBL" id="JAARWW010000006">
    <property type="protein sequence ID" value="MBC2004743.1"/>
    <property type="molecule type" value="Genomic_DNA"/>
</dbReference>
<evidence type="ECO:0000313" key="3">
    <source>
        <dbReference type="EMBL" id="MBC2004743.1"/>
    </source>
</evidence>
<feature type="domain" description="KAP NTPase" evidence="2">
    <location>
        <begin position="37"/>
        <end position="219"/>
    </location>
</feature>
<feature type="transmembrane region" description="Helical" evidence="1">
    <location>
        <begin position="127"/>
        <end position="144"/>
    </location>
</feature>
<gene>
    <name evidence="3" type="ORF">HCA78_13240</name>
</gene>
<dbReference type="RefSeq" id="WP_185533722.1">
    <property type="nucleotide sequence ID" value="NZ_JAARWW010000006.1"/>
</dbReference>
<dbReference type="InterPro" id="IPR027417">
    <property type="entry name" value="P-loop_NTPase"/>
</dbReference>
<keyword evidence="1" id="KW-0472">Membrane</keyword>
<keyword evidence="1" id="KW-1133">Transmembrane helix</keyword>
<sequence length="645" mass="75813">MFEDKEIRDIGNDAFGLALEVDSFIERYIHSDYDGSLLLSGKWGVGKTSFLNIVQSKINNKKCRTVKIEYWKNSTNINSQGYILKKISPWVYFSIAAFPFILTIVFAIIMGVLSLLKPEGDVSGVDILLWGVVASTVGVLNLSIPSFNMESVYDLVNKFIWWIYRVKKKKILLIFDDFDRLNYKEKNAVYPIFSDILKNPNVLVLVVGDYDILIKEKKDSLFVQKILGNIELMSENVDSKHVWEIFSINIEKEIEKEKIKPSDDDRMLFSEIKELFIQQERTMREQKMLFNQMKKIYFNKKINYVNFSEQLAMVYVFTFHYKQYQWIVKNKDRLCNINSTEQEAILNLAKADMGTQFDSIVFDFVFAIFNSQYKNSGIHPSIYNIEHFDNYRINIYMDGERHLTANQIEEIILEEKVEPIKSIFANEIKTREFISYLQRIGINNLEEKSLEALLVNLCFAFVESDFHSNSRTLFSSDPLERAIYIIIRDKNIDERKLLFNLIIADKRFDLSQKLFILPKFVKKNNQDTLQRGIVESLINKDNLVGLFENKKIKMIYMFYCTYRTNSDLDTIFDELLKLDNNRFYKILKKDFKSTIISTSGNYDVLYMQQIAYNSDFEKKLLSKIDELEEGKRAGLKEMIKEGQQW</sequence>
<proteinExistence type="predicted"/>
<accession>A0A842D083</accession>
<name>A0A842D083_9LIST</name>
<dbReference type="Gene3D" id="3.40.50.300">
    <property type="entry name" value="P-loop containing nucleotide triphosphate hydrolases"/>
    <property type="match status" value="1"/>
</dbReference>
<organism evidence="3 4">
    <name type="scientific">Listeria booriae</name>
    <dbReference type="NCBI Taxonomy" id="1552123"/>
    <lineage>
        <taxon>Bacteria</taxon>
        <taxon>Bacillati</taxon>
        <taxon>Bacillota</taxon>
        <taxon>Bacilli</taxon>
        <taxon>Bacillales</taxon>
        <taxon>Listeriaceae</taxon>
        <taxon>Listeria</taxon>
    </lineage>
</organism>
<evidence type="ECO:0000259" key="2">
    <source>
        <dbReference type="Pfam" id="PF07693"/>
    </source>
</evidence>
<dbReference type="SUPFAM" id="SSF52540">
    <property type="entry name" value="P-loop containing nucleoside triphosphate hydrolases"/>
    <property type="match status" value="1"/>
</dbReference>
<dbReference type="AlphaFoldDB" id="A0A842D083"/>
<evidence type="ECO:0000313" key="4">
    <source>
        <dbReference type="Proteomes" id="UP000546806"/>
    </source>
</evidence>
<dbReference type="Pfam" id="PF07693">
    <property type="entry name" value="KAP_NTPase"/>
    <property type="match status" value="1"/>
</dbReference>
<reference evidence="3 4" key="1">
    <citation type="submission" date="2020-03" db="EMBL/GenBank/DDBJ databases">
        <title>Soil Listeria distribution.</title>
        <authorList>
            <person name="Liao J."/>
            <person name="Wiedmann M."/>
        </authorList>
    </citation>
    <scope>NUCLEOTIDE SEQUENCE [LARGE SCALE GENOMIC DNA]</scope>
    <source>
        <strain evidence="3 4">FSL L7-0435</strain>
    </source>
</reference>
<evidence type="ECO:0000256" key="1">
    <source>
        <dbReference type="SAM" id="Phobius"/>
    </source>
</evidence>
<dbReference type="Proteomes" id="UP000546806">
    <property type="component" value="Unassembled WGS sequence"/>
</dbReference>